<evidence type="ECO:0000256" key="4">
    <source>
        <dbReference type="PROSITE-ProRule" id="PRU01248"/>
    </source>
</evidence>
<evidence type="ECO:0000313" key="7">
    <source>
        <dbReference type="EMBL" id="OIJ14407.1"/>
    </source>
</evidence>
<organism evidence="7 8">
    <name type="scientific">Anaerobacillus alkalilacustris</name>
    <dbReference type="NCBI Taxonomy" id="393763"/>
    <lineage>
        <taxon>Bacteria</taxon>
        <taxon>Bacillati</taxon>
        <taxon>Bacillota</taxon>
        <taxon>Bacilli</taxon>
        <taxon>Bacillales</taxon>
        <taxon>Bacillaceae</taxon>
        <taxon>Anaerobacillus</taxon>
    </lineage>
</organism>
<dbReference type="EMBL" id="MLQR01000020">
    <property type="protein sequence ID" value="OIJ14407.1"/>
    <property type="molecule type" value="Genomic_DNA"/>
</dbReference>
<dbReference type="Gene3D" id="1.10.150.130">
    <property type="match status" value="1"/>
</dbReference>
<evidence type="ECO:0000259" key="6">
    <source>
        <dbReference type="PROSITE" id="PS51900"/>
    </source>
</evidence>
<comment type="similarity">
    <text evidence="1">Belongs to the 'phage' integrase family.</text>
</comment>
<evidence type="ECO:0000256" key="2">
    <source>
        <dbReference type="ARBA" id="ARBA00023125"/>
    </source>
</evidence>
<feature type="domain" description="Core-binding (CB)" evidence="6">
    <location>
        <begin position="33"/>
        <end position="130"/>
    </location>
</feature>
<name>A0A1S2LRW7_9BACI</name>
<dbReference type="PANTHER" id="PTHR30349">
    <property type="entry name" value="PHAGE INTEGRASE-RELATED"/>
    <property type="match status" value="1"/>
</dbReference>
<dbReference type="InterPro" id="IPR013762">
    <property type="entry name" value="Integrase-like_cat_sf"/>
</dbReference>
<dbReference type="InterPro" id="IPR011010">
    <property type="entry name" value="DNA_brk_join_enz"/>
</dbReference>
<evidence type="ECO:0000256" key="3">
    <source>
        <dbReference type="ARBA" id="ARBA00023172"/>
    </source>
</evidence>
<evidence type="ECO:0000256" key="1">
    <source>
        <dbReference type="ARBA" id="ARBA00008857"/>
    </source>
</evidence>
<reference evidence="7 8" key="1">
    <citation type="submission" date="2016-10" db="EMBL/GenBank/DDBJ databases">
        <title>Draft genome sequences of four alkaliphilic bacteria belonging to the Anaerobacillus genus.</title>
        <authorList>
            <person name="Bassil N.M."/>
            <person name="Lloyd J.R."/>
        </authorList>
    </citation>
    <scope>NUCLEOTIDE SEQUENCE [LARGE SCALE GENOMIC DNA]</scope>
    <source>
        <strain evidence="7 8">DSM 18345</strain>
    </source>
</reference>
<dbReference type="GO" id="GO:0006310">
    <property type="term" value="P:DNA recombination"/>
    <property type="evidence" value="ECO:0007669"/>
    <property type="project" value="UniProtKB-KW"/>
</dbReference>
<comment type="caution">
    <text evidence="7">The sequence shown here is derived from an EMBL/GenBank/DDBJ whole genome shotgun (WGS) entry which is preliminary data.</text>
</comment>
<dbReference type="AlphaFoldDB" id="A0A1S2LRW7"/>
<sequence length="364" mass="42547">MSLFAKLNAIRSEEKNTNHFQHKALKNEYNRVEYLPFFIQDYLISRITLGYSKATIQRYIYDFCDFFTYVMKQTESKLEDIIKLNLEDFLKLETSSVQLYVSYLSLEVENEARTINRKLSALQSLFDYFIETEKTVTNPVTNVNRPKIGKREPVFLTQREVRQLLEYIKTEQPDKSRRKQLYHEKLKQRDYLVFYLLTTTGLRISELTALKMKDIQFERQTLTVRGKGNKERTIPITCETIMTIEFYLSSLPSSSKRENSSDSLIIGYDFKTNSYTESVTLSALQKMIQRTIERAKADVPILRDKPITAHKLRHTFATALIENGVDVLTVQSLLGHESVATTQVYAHVQDHTRKQAIERLNFSL</sequence>
<dbReference type="Proteomes" id="UP000179524">
    <property type="component" value="Unassembled WGS sequence"/>
</dbReference>
<dbReference type="InterPro" id="IPR050090">
    <property type="entry name" value="Tyrosine_recombinase_XerCD"/>
</dbReference>
<dbReference type="InterPro" id="IPR002104">
    <property type="entry name" value="Integrase_catalytic"/>
</dbReference>
<proteinExistence type="inferred from homology"/>
<dbReference type="InterPro" id="IPR044068">
    <property type="entry name" value="CB"/>
</dbReference>
<feature type="domain" description="Tyr recombinase" evidence="5">
    <location>
        <begin position="151"/>
        <end position="359"/>
    </location>
</feature>
<protein>
    <submittedName>
        <fullName evidence="7">Integrase</fullName>
    </submittedName>
</protein>
<dbReference type="PROSITE" id="PS51898">
    <property type="entry name" value="TYR_RECOMBINASE"/>
    <property type="match status" value="1"/>
</dbReference>
<dbReference type="GO" id="GO:0015074">
    <property type="term" value="P:DNA integration"/>
    <property type="evidence" value="ECO:0007669"/>
    <property type="project" value="InterPro"/>
</dbReference>
<evidence type="ECO:0000259" key="5">
    <source>
        <dbReference type="PROSITE" id="PS51898"/>
    </source>
</evidence>
<dbReference type="Gene3D" id="1.10.443.10">
    <property type="entry name" value="Intergrase catalytic core"/>
    <property type="match status" value="1"/>
</dbReference>
<dbReference type="GO" id="GO:0003677">
    <property type="term" value="F:DNA binding"/>
    <property type="evidence" value="ECO:0007669"/>
    <property type="project" value="UniProtKB-UniRule"/>
</dbReference>
<dbReference type="Pfam" id="PF00589">
    <property type="entry name" value="Phage_integrase"/>
    <property type="match status" value="1"/>
</dbReference>
<dbReference type="RefSeq" id="WP_071309208.1">
    <property type="nucleotide sequence ID" value="NZ_MLQR01000020.1"/>
</dbReference>
<keyword evidence="3" id="KW-0233">DNA recombination</keyword>
<keyword evidence="2 4" id="KW-0238">DNA-binding</keyword>
<dbReference type="InterPro" id="IPR010998">
    <property type="entry name" value="Integrase_recombinase_N"/>
</dbReference>
<dbReference type="PANTHER" id="PTHR30349:SF64">
    <property type="entry name" value="PROPHAGE INTEGRASE INTD-RELATED"/>
    <property type="match status" value="1"/>
</dbReference>
<gene>
    <name evidence="7" type="ORF">BKP37_08675</name>
</gene>
<accession>A0A1S2LRW7</accession>
<dbReference type="SUPFAM" id="SSF56349">
    <property type="entry name" value="DNA breaking-rejoining enzymes"/>
    <property type="match status" value="1"/>
</dbReference>
<evidence type="ECO:0000313" key="8">
    <source>
        <dbReference type="Proteomes" id="UP000179524"/>
    </source>
</evidence>
<dbReference type="PROSITE" id="PS51900">
    <property type="entry name" value="CB"/>
    <property type="match status" value="1"/>
</dbReference>
<keyword evidence="8" id="KW-1185">Reference proteome</keyword>